<evidence type="ECO:0000259" key="1">
    <source>
        <dbReference type="Pfam" id="PF08241"/>
    </source>
</evidence>
<dbReference type="PANTHER" id="PTHR45036:SF1">
    <property type="entry name" value="METHYLTRANSFERASE LIKE 7A"/>
    <property type="match status" value="1"/>
</dbReference>
<name>A0A3A3Z266_9ACTN</name>
<accession>A0A3A3Z266</accession>
<feature type="domain" description="Methyltransferase type 11" evidence="1">
    <location>
        <begin position="26"/>
        <end position="124"/>
    </location>
</feature>
<reference evidence="2 3" key="1">
    <citation type="submission" date="2018-09" db="EMBL/GenBank/DDBJ databases">
        <title>YIM 75000 draft genome.</title>
        <authorList>
            <person name="Tang S."/>
            <person name="Feng Y."/>
        </authorList>
    </citation>
    <scope>NUCLEOTIDE SEQUENCE [LARGE SCALE GENOMIC DNA]</scope>
    <source>
        <strain evidence="2 3">YIM 75000</strain>
    </source>
</reference>
<dbReference type="Pfam" id="PF08241">
    <property type="entry name" value="Methyltransf_11"/>
    <property type="match status" value="1"/>
</dbReference>
<organism evidence="2 3">
    <name type="scientific">Vallicoccus soli</name>
    <dbReference type="NCBI Taxonomy" id="2339232"/>
    <lineage>
        <taxon>Bacteria</taxon>
        <taxon>Bacillati</taxon>
        <taxon>Actinomycetota</taxon>
        <taxon>Actinomycetes</taxon>
        <taxon>Motilibacterales</taxon>
        <taxon>Vallicoccaceae</taxon>
        <taxon>Vallicoccus</taxon>
    </lineage>
</organism>
<evidence type="ECO:0000313" key="2">
    <source>
        <dbReference type="EMBL" id="RJK98350.1"/>
    </source>
</evidence>
<protein>
    <submittedName>
        <fullName evidence="2">Class I SAM-dependent methyltransferase</fullName>
    </submittedName>
</protein>
<dbReference type="Gene3D" id="3.40.50.150">
    <property type="entry name" value="Vaccinia Virus protein VP39"/>
    <property type="match status" value="1"/>
</dbReference>
<dbReference type="InterPro" id="IPR052356">
    <property type="entry name" value="Thiol_S-MT"/>
</dbReference>
<evidence type="ECO:0000313" key="3">
    <source>
        <dbReference type="Proteomes" id="UP000265614"/>
    </source>
</evidence>
<keyword evidence="2" id="KW-0808">Transferase</keyword>
<dbReference type="CDD" id="cd02440">
    <property type="entry name" value="AdoMet_MTases"/>
    <property type="match status" value="1"/>
</dbReference>
<dbReference type="OrthoDB" id="65624at2"/>
<dbReference type="SUPFAM" id="SSF53335">
    <property type="entry name" value="S-adenosyl-L-methionine-dependent methyltransferases"/>
    <property type="match status" value="1"/>
</dbReference>
<sequence length="190" mass="20210">MAAAERHLLGPGQRSWATSRATGSVLELGVGTGLNLPLYGPGVVRVVGVDLSAQMLDRARGRADLLRGRGVAVELRRGDAARTGLADGSVDTVLGTYALCCVPDPLAVLREARRVLRPGGRLVLVEHGPARPWWVRAAQRLLDPLTVRLQADHLLRDPRGYAERAGFAVQEAGRSGRAGLVHRVAARSPG</sequence>
<dbReference type="AlphaFoldDB" id="A0A3A3Z266"/>
<keyword evidence="2" id="KW-0489">Methyltransferase</keyword>
<dbReference type="GO" id="GO:0008757">
    <property type="term" value="F:S-adenosylmethionine-dependent methyltransferase activity"/>
    <property type="evidence" value="ECO:0007669"/>
    <property type="project" value="InterPro"/>
</dbReference>
<dbReference type="PANTHER" id="PTHR45036">
    <property type="entry name" value="METHYLTRANSFERASE LIKE 7B"/>
    <property type="match status" value="1"/>
</dbReference>
<proteinExistence type="predicted"/>
<dbReference type="EMBL" id="QZEZ01000001">
    <property type="protein sequence ID" value="RJK98350.1"/>
    <property type="molecule type" value="Genomic_DNA"/>
</dbReference>
<comment type="caution">
    <text evidence="2">The sequence shown here is derived from an EMBL/GenBank/DDBJ whole genome shotgun (WGS) entry which is preliminary data.</text>
</comment>
<dbReference type="GO" id="GO:0032259">
    <property type="term" value="P:methylation"/>
    <property type="evidence" value="ECO:0007669"/>
    <property type="project" value="UniProtKB-KW"/>
</dbReference>
<dbReference type="Proteomes" id="UP000265614">
    <property type="component" value="Unassembled WGS sequence"/>
</dbReference>
<dbReference type="InterPro" id="IPR013216">
    <property type="entry name" value="Methyltransf_11"/>
</dbReference>
<gene>
    <name evidence="2" type="ORF">D5H78_01695</name>
</gene>
<dbReference type="InterPro" id="IPR029063">
    <property type="entry name" value="SAM-dependent_MTases_sf"/>
</dbReference>
<keyword evidence="3" id="KW-1185">Reference proteome</keyword>